<feature type="region of interest" description="Disordered" evidence="1">
    <location>
        <begin position="1"/>
        <end position="34"/>
    </location>
</feature>
<dbReference type="AlphaFoldDB" id="A0A430F7R9"/>
<gene>
    <name evidence="2" type="ORF">D2E22_1062</name>
</gene>
<name>A0A430F7R9_9BIFI</name>
<dbReference type="EMBL" id="QXGI01000003">
    <property type="protein sequence ID" value="RSX48924.1"/>
    <property type="molecule type" value="Genomic_DNA"/>
</dbReference>
<accession>A0A430F7R9</accession>
<reference evidence="2 3" key="1">
    <citation type="submission" date="2018-09" db="EMBL/GenBank/DDBJ databases">
        <title>Characterization of the phylogenetic diversity of five novel species belonging to the genus Bifidobacterium.</title>
        <authorList>
            <person name="Lugli G.A."/>
            <person name="Duranti S."/>
            <person name="Milani C."/>
        </authorList>
    </citation>
    <scope>NUCLEOTIDE SEQUENCE [LARGE SCALE GENOMIC DNA]</scope>
    <source>
        <strain evidence="2 3">2020B</strain>
    </source>
</reference>
<feature type="compositionally biased region" description="Low complexity" evidence="1">
    <location>
        <begin position="14"/>
        <end position="28"/>
    </location>
</feature>
<sequence length="181" mass="20478">MSEQPTLFDAQPTDPWGSAPDPWAAPPASHRRRPKRPAWLTVACRKNNPCGLKPVRCVCGAWTVQSQPRHNVWDIYDPYVVTGSQVACARILNIVLDRFEWDADRRSVYLTSQVVYDETLKYLQQHCCGRPPLSGMTPTLTPRRRTRQAVPFPYTGSSADDVARFERIWYASLDTLASAMG</sequence>
<evidence type="ECO:0000256" key="1">
    <source>
        <dbReference type="SAM" id="MobiDB-lite"/>
    </source>
</evidence>
<evidence type="ECO:0000313" key="2">
    <source>
        <dbReference type="EMBL" id="RSX48924.1"/>
    </source>
</evidence>
<organism evidence="2 3">
    <name type="scientific">Bifidobacterium castoris</name>
    <dbReference type="NCBI Taxonomy" id="2306972"/>
    <lineage>
        <taxon>Bacteria</taxon>
        <taxon>Bacillati</taxon>
        <taxon>Actinomycetota</taxon>
        <taxon>Actinomycetes</taxon>
        <taxon>Bifidobacteriales</taxon>
        <taxon>Bifidobacteriaceae</taxon>
        <taxon>Bifidobacterium</taxon>
    </lineage>
</organism>
<dbReference type="Proteomes" id="UP000288052">
    <property type="component" value="Unassembled WGS sequence"/>
</dbReference>
<proteinExistence type="predicted"/>
<keyword evidence="3" id="KW-1185">Reference proteome</keyword>
<comment type="caution">
    <text evidence="2">The sequence shown here is derived from an EMBL/GenBank/DDBJ whole genome shotgun (WGS) entry which is preliminary data.</text>
</comment>
<protein>
    <submittedName>
        <fullName evidence="2">Uncharacterized protein</fullName>
    </submittedName>
</protein>
<evidence type="ECO:0000313" key="3">
    <source>
        <dbReference type="Proteomes" id="UP000288052"/>
    </source>
</evidence>